<evidence type="ECO:0000313" key="3">
    <source>
        <dbReference type="Proteomes" id="UP000570517"/>
    </source>
</evidence>
<dbReference type="EMBL" id="JABFYL010000039">
    <property type="protein sequence ID" value="NVN51934.1"/>
    <property type="molecule type" value="Genomic_DNA"/>
</dbReference>
<name>A0A850PVB1_9MYCO</name>
<evidence type="ECO:0000313" key="2">
    <source>
        <dbReference type="EMBL" id="NVN51934.1"/>
    </source>
</evidence>
<dbReference type="Proteomes" id="UP000570517">
    <property type="component" value="Unassembled WGS sequence"/>
</dbReference>
<organism evidence="2 3">
    <name type="scientific">Mycolicibacterium hippocampi</name>
    <dbReference type="NCBI Taxonomy" id="659824"/>
    <lineage>
        <taxon>Bacteria</taxon>
        <taxon>Bacillati</taxon>
        <taxon>Actinomycetota</taxon>
        <taxon>Actinomycetes</taxon>
        <taxon>Mycobacteriales</taxon>
        <taxon>Mycobacteriaceae</taxon>
        <taxon>Mycolicibacterium</taxon>
    </lineage>
</organism>
<accession>A0A850PVB1</accession>
<sequence length="53" mass="6005">MESRTHFGRKRRNQRSAVHGELADADVRRHCDLDRSSLAVMVRRCAGMAPLIA</sequence>
<protein>
    <submittedName>
        <fullName evidence="2">Uncharacterized protein</fullName>
    </submittedName>
</protein>
<dbReference type="AlphaFoldDB" id="A0A850PVB1"/>
<feature type="region of interest" description="Disordered" evidence="1">
    <location>
        <begin position="1"/>
        <end position="20"/>
    </location>
</feature>
<feature type="compositionally biased region" description="Basic residues" evidence="1">
    <location>
        <begin position="1"/>
        <end position="14"/>
    </location>
</feature>
<gene>
    <name evidence="2" type="ORF">HLY00_1926</name>
</gene>
<reference evidence="2 3" key="1">
    <citation type="submission" date="2020-05" db="EMBL/GenBank/DDBJ databases">
        <title>Draft genome sequence of Mycobacterium hippocampi DL, isolated from European seabass, Dicentrarchus labrax, reared in fish farms.</title>
        <authorList>
            <person name="Stathopoulou P."/>
            <person name="Asimakis E."/>
            <person name="Tzokas K."/>
            <person name="Batargias C."/>
            <person name="Tsiamis G."/>
        </authorList>
    </citation>
    <scope>NUCLEOTIDE SEQUENCE [LARGE SCALE GENOMIC DNA]</scope>
    <source>
        <strain evidence="2 3">DL</strain>
    </source>
</reference>
<evidence type="ECO:0000256" key="1">
    <source>
        <dbReference type="SAM" id="MobiDB-lite"/>
    </source>
</evidence>
<comment type="caution">
    <text evidence="2">The sequence shown here is derived from an EMBL/GenBank/DDBJ whole genome shotgun (WGS) entry which is preliminary data.</text>
</comment>
<proteinExistence type="predicted"/>
<keyword evidence="3" id="KW-1185">Reference proteome</keyword>